<keyword evidence="2" id="KW-0788">Thiol protease</keyword>
<sequence length="726" mass="82180">MQVSTQNDDLHKGGGTEASDIGGLLQSWSLGPTVSLSDQMALKQKNKRRLNSSIGGPVISSGLAVKRDSRTRHSTGRLSGFLWGGKWGKVHGSPTGIKFANDSSKMQVSTQNDDLHKGGGTEASDIGGLLQSWSLGPTVSLSDQMALKQKNKRRLNSSIAKSSDLVFEDIDDLDQELDHLTLGPKKITQVDVQNKPITSETAMGLKNLIFGNAKASFTPEWRNQSFSFCDLYELEYGIVQLKGGPCGVLAAVQAFVLKHLLFGGKKAKETLKSTPSSRERTKALTSAISEILWRAGDSRGAVVALIEKMFLRKCFIKKEKETQIKTNHNRLNEEEKWLHHVAMVAKCLDLNKPWPMAQKKNNEKVNMNSFPVHDCTQEQNSTYTIRAKRNPELCTFRITAFHLEISPLFFHFQFESDSSSGCILLLIVKMFLRKRFIKKEKETQIKFNPEFALIGLRTPRPCNESDYLFVIKFDKTCPTDVRTQLRFRRTWANFSWTLFDDQLLFLVLYTFKSSESLLSFISQNISQFESDSSSGCILLLYSVILSRSIRKVISDMDEPQGRLMGAHDYCTQELVNLLITGKAVSNTFDNIMEVDTGGSKKNVFKGIDKQGDVGFLSLFEHYKSCEVGVNYKTPNYPIWVICSESHFSVLFSIDRNLLHDWRLEKKFDLYYYDGLARQDEELRLTVDTTKECPEFKDTDLVPPLEHCIRTRWKNAVIDWNGSEPIL</sequence>
<keyword evidence="5" id="KW-1185">Reference proteome</keyword>
<comment type="caution">
    <text evidence="4">The sequence shown here is derived from an EMBL/GenBank/DDBJ whole genome shotgun (WGS) entry which is preliminary data.</text>
</comment>
<evidence type="ECO:0000313" key="4">
    <source>
        <dbReference type="EMBL" id="CAH3180639.1"/>
    </source>
</evidence>
<organism evidence="4 5">
    <name type="scientific">Porites evermanni</name>
    <dbReference type="NCBI Taxonomy" id="104178"/>
    <lineage>
        <taxon>Eukaryota</taxon>
        <taxon>Metazoa</taxon>
        <taxon>Cnidaria</taxon>
        <taxon>Anthozoa</taxon>
        <taxon>Hexacorallia</taxon>
        <taxon>Scleractinia</taxon>
        <taxon>Fungiina</taxon>
        <taxon>Poritidae</taxon>
        <taxon>Porites</taxon>
    </lineage>
</organism>
<gene>
    <name evidence="4" type="ORF">PEVE_00013046</name>
</gene>
<dbReference type="EMBL" id="CALNXI010001971">
    <property type="protein sequence ID" value="CAH3180639.1"/>
    <property type="molecule type" value="Genomic_DNA"/>
</dbReference>
<dbReference type="Proteomes" id="UP001159427">
    <property type="component" value="Unassembled WGS sequence"/>
</dbReference>
<evidence type="ECO:0000256" key="2">
    <source>
        <dbReference type="RuleBase" id="RU367088"/>
    </source>
</evidence>
<keyword evidence="2" id="KW-0833">Ubl conjugation pathway</keyword>
<proteinExistence type="inferred from homology"/>
<evidence type="ECO:0000313" key="5">
    <source>
        <dbReference type="Proteomes" id="UP001159427"/>
    </source>
</evidence>
<comment type="function">
    <text evidence="2">Hydrolase that can remove 'Lys-48'-linked conjugated ubiquitin from proteins.</text>
</comment>
<keyword evidence="2" id="KW-0378">Hydrolase</keyword>
<dbReference type="PANTHER" id="PTHR12473">
    <property type="entry name" value="UBIQUITIN CARBOXYL-TERMINAL HYDROLASE MINDY-4-RELATED"/>
    <property type="match status" value="1"/>
</dbReference>
<protein>
    <recommendedName>
        <fullName evidence="2">Ubiquitin carboxyl-terminal hydrolase MINDY</fullName>
        <ecNumber evidence="2">3.4.19.12</ecNumber>
    </recommendedName>
</protein>
<dbReference type="SMART" id="SM01174">
    <property type="entry name" value="DUF4205"/>
    <property type="match status" value="1"/>
</dbReference>
<dbReference type="PANTHER" id="PTHR12473:SF8">
    <property type="entry name" value="UBIQUITIN CARBOXYL-TERMINAL HYDROLASE MINDY-4-RELATED"/>
    <property type="match status" value="1"/>
</dbReference>
<feature type="domain" description="Deubiquitinating enzyme MINDY-3/4 conserved" evidence="3">
    <location>
        <begin position="206"/>
        <end position="721"/>
    </location>
</feature>
<reference evidence="4 5" key="1">
    <citation type="submission" date="2022-05" db="EMBL/GenBank/DDBJ databases">
        <authorList>
            <consortium name="Genoscope - CEA"/>
            <person name="William W."/>
        </authorList>
    </citation>
    <scope>NUCLEOTIDE SEQUENCE [LARGE SCALE GENOMIC DNA]</scope>
</reference>
<accession>A0ABN8RP17</accession>
<evidence type="ECO:0000256" key="1">
    <source>
        <dbReference type="ARBA" id="ARBA00011074"/>
    </source>
</evidence>
<dbReference type="EC" id="3.4.19.12" evidence="2"/>
<name>A0ABN8RP17_9CNID</name>
<dbReference type="InterPro" id="IPR025257">
    <property type="entry name" value="MINDY-3/4_CD"/>
</dbReference>
<dbReference type="Pfam" id="PF13898">
    <property type="entry name" value="MINDY-3_4_CD"/>
    <property type="match status" value="2"/>
</dbReference>
<evidence type="ECO:0000259" key="3">
    <source>
        <dbReference type="SMART" id="SM01174"/>
    </source>
</evidence>
<dbReference type="InterPro" id="IPR039785">
    <property type="entry name" value="MINY3/4"/>
</dbReference>
<keyword evidence="2" id="KW-0645">Protease</keyword>
<comment type="similarity">
    <text evidence="1 2">Belongs to the MINDY deubiquitinase family. FAM188 subfamily.</text>
</comment>
<comment type="catalytic activity">
    <reaction evidence="2">
        <text>Thiol-dependent hydrolysis of ester, thioester, amide, peptide and isopeptide bonds formed by the C-terminal Gly of ubiquitin (a 76-residue protein attached to proteins as an intracellular targeting signal).</text>
        <dbReference type="EC" id="3.4.19.12"/>
    </reaction>
</comment>